<keyword evidence="5 6" id="KW-0472">Membrane</keyword>
<dbReference type="Proteomes" id="UP001321580">
    <property type="component" value="Unassembled WGS sequence"/>
</dbReference>
<dbReference type="PANTHER" id="PTHR10010:SF46">
    <property type="entry name" value="SODIUM-DEPENDENT PHOSPHATE TRANSPORT PROTEIN 2B"/>
    <property type="match status" value="1"/>
</dbReference>
<feature type="transmembrane region" description="Helical" evidence="6">
    <location>
        <begin position="103"/>
        <end position="120"/>
    </location>
</feature>
<dbReference type="RefSeq" id="WP_283214191.1">
    <property type="nucleotide sequence ID" value="NZ_JASGBI010000002.1"/>
</dbReference>
<dbReference type="EMBL" id="JASGBI010000002">
    <property type="protein sequence ID" value="MDI9240710.1"/>
    <property type="molecule type" value="Genomic_DNA"/>
</dbReference>
<feature type="transmembrane region" description="Helical" evidence="6">
    <location>
        <begin position="352"/>
        <end position="371"/>
    </location>
</feature>
<feature type="transmembrane region" description="Helical" evidence="6">
    <location>
        <begin position="197"/>
        <end position="217"/>
    </location>
</feature>
<dbReference type="NCBIfam" id="NF037997">
    <property type="entry name" value="Na_Pi_symport"/>
    <property type="match status" value="1"/>
</dbReference>
<organism evidence="7 8">
    <name type="scientific">Lysobacter stagni</name>
    <dbReference type="NCBI Taxonomy" id="3045172"/>
    <lineage>
        <taxon>Bacteria</taxon>
        <taxon>Pseudomonadati</taxon>
        <taxon>Pseudomonadota</taxon>
        <taxon>Gammaproteobacteria</taxon>
        <taxon>Lysobacterales</taxon>
        <taxon>Lysobacteraceae</taxon>
        <taxon>Lysobacter</taxon>
    </lineage>
</organism>
<comment type="subcellular location">
    <subcellularLocation>
        <location evidence="1">Cell membrane</location>
        <topology evidence="1">Multi-pass membrane protein</topology>
    </subcellularLocation>
</comment>
<keyword evidence="2" id="KW-1003">Cell membrane</keyword>
<feature type="transmembrane region" description="Helical" evidence="6">
    <location>
        <begin position="132"/>
        <end position="154"/>
    </location>
</feature>
<evidence type="ECO:0000256" key="4">
    <source>
        <dbReference type="ARBA" id="ARBA00022989"/>
    </source>
</evidence>
<gene>
    <name evidence="7" type="ORF">QLQ15_17545</name>
</gene>
<evidence type="ECO:0000256" key="3">
    <source>
        <dbReference type="ARBA" id="ARBA00022692"/>
    </source>
</evidence>
<evidence type="ECO:0000256" key="6">
    <source>
        <dbReference type="SAM" id="Phobius"/>
    </source>
</evidence>
<feature type="transmembrane region" description="Helical" evidence="6">
    <location>
        <begin position="237"/>
        <end position="259"/>
    </location>
</feature>
<feature type="transmembrane region" description="Helical" evidence="6">
    <location>
        <begin position="160"/>
        <end position="185"/>
    </location>
</feature>
<dbReference type="InterPro" id="IPR003841">
    <property type="entry name" value="Na/Pi_transpt"/>
</dbReference>
<keyword evidence="3 6" id="KW-0812">Transmembrane</keyword>
<comment type="caution">
    <text evidence="7">The sequence shown here is derived from an EMBL/GenBank/DDBJ whole genome shotgun (WGS) entry which is preliminary data.</text>
</comment>
<dbReference type="PANTHER" id="PTHR10010">
    <property type="entry name" value="SOLUTE CARRIER FAMILY 34 SODIUM PHOSPHATE , MEMBER 2-RELATED"/>
    <property type="match status" value="1"/>
</dbReference>
<feature type="transmembrane region" description="Helical" evidence="6">
    <location>
        <begin position="314"/>
        <end position="332"/>
    </location>
</feature>
<evidence type="ECO:0000313" key="8">
    <source>
        <dbReference type="Proteomes" id="UP001321580"/>
    </source>
</evidence>
<keyword evidence="4 6" id="KW-1133">Transmembrane helix</keyword>
<sequence>MPAVCHAIVTWPSHSTGYVACSRNVALHHARASSRVATCPPCHGALPPSASAPSEVTRTLTTMSTTVSVLGGVGLFLLGMSVMTSGLKALAGSKLRDTLRRMAATPLSGAFWGAFVTLLVQSSSATTMTTIGLVSAGLLTFAQGLGLVFGANVGTTGTGWLIALIGVRVSLTSAALPMIFVGALLKLLGRERWSAAGGALAGFALVLLGLTTLQQGMGGLAEQLQPADFPTVFGPGVSLWSSLWGVLALVALGLAMTAVMQSSTAAIAVTLSAHYAGAIGLDQACALIIGQNIGTATSSALAAIGASSTAKRLALAYVLFKVIAALIALVVFPLTTPLLVRASTSIDGVTLLAAYHTAYNVVGVALLLPLIDRFTQVVERILPERRSPLTRCLDPAALSTPLAAEEAVRRTVARALETTCSAIASALAAPTEAAGKVSVTAAQASDALRQAWEFMSEASGPPESKTEQERLTRTLHALDEASRVAEIAGEPGGLGAASSEPDDMRGTALCMKAMACAIRIAHHVGALPGDPHDESGHVPDLRADGVAIASAMSELQHNANALRELQRAHRTKVLASVAAGTVSANDATARVETLRRLEVLARHARLCAEYLVEGGV</sequence>
<proteinExistence type="predicted"/>
<keyword evidence="8" id="KW-1185">Reference proteome</keyword>
<evidence type="ECO:0000256" key="2">
    <source>
        <dbReference type="ARBA" id="ARBA00022475"/>
    </source>
</evidence>
<dbReference type="Pfam" id="PF02690">
    <property type="entry name" value="Na_Pi_cotrans"/>
    <property type="match status" value="2"/>
</dbReference>
<name>A0ABT6XLT5_9GAMM</name>
<evidence type="ECO:0000256" key="5">
    <source>
        <dbReference type="ARBA" id="ARBA00023136"/>
    </source>
</evidence>
<evidence type="ECO:0000313" key="7">
    <source>
        <dbReference type="EMBL" id="MDI9240710.1"/>
    </source>
</evidence>
<evidence type="ECO:0000256" key="1">
    <source>
        <dbReference type="ARBA" id="ARBA00004651"/>
    </source>
</evidence>
<feature type="transmembrane region" description="Helical" evidence="6">
    <location>
        <begin position="67"/>
        <end position="91"/>
    </location>
</feature>
<accession>A0ABT6XLT5</accession>
<protein>
    <submittedName>
        <fullName evidence="7">Na/Pi symporter</fullName>
    </submittedName>
</protein>
<reference evidence="7 8" key="1">
    <citation type="submission" date="2023-05" db="EMBL/GenBank/DDBJ databases">
        <title>Lysobacter sp. strain LF1 Genome sequencing and assembly.</title>
        <authorList>
            <person name="Jung Y."/>
        </authorList>
    </citation>
    <scope>NUCLEOTIDE SEQUENCE [LARGE SCALE GENOMIC DNA]</scope>
    <source>
        <strain evidence="7 8">LF1</strain>
    </source>
</reference>